<protein>
    <submittedName>
        <fullName evidence="3">Nucleoside-diphosphate sugar epimerase</fullName>
    </submittedName>
</protein>
<evidence type="ECO:0000259" key="2">
    <source>
        <dbReference type="Pfam" id="PF01370"/>
    </source>
</evidence>
<dbReference type="RefSeq" id="WP_203672535.1">
    <property type="nucleotide sequence ID" value="NZ_BONP01000006.1"/>
</dbReference>
<dbReference type="InterPro" id="IPR051783">
    <property type="entry name" value="NAD(P)-dependent_oxidoreduct"/>
</dbReference>
<gene>
    <name evidence="3" type="ORF">Cph01nite_13260</name>
</gene>
<feature type="region of interest" description="Disordered" evidence="1">
    <location>
        <begin position="123"/>
        <end position="147"/>
    </location>
</feature>
<evidence type="ECO:0000313" key="4">
    <source>
        <dbReference type="Proteomes" id="UP000614741"/>
    </source>
</evidence>
<dbReference type="EMBL" id="BONP01000006">
    <property type="protein sequence ID" value="GIG39564.1"/>
    <property type="molecule type" value="Genomic_DNA"/>
</dbReference>
<dbReference type="PANTHER" id="PTHR48079:SF6">
    <property type="entry name" value="NAD(P)-BINDING DOMAIN-CONTAINING PROTEIN-RELATED"/>
    <property type="match status" value="1"/>
</dbReference>
<dbReference type="InterPro" id="IPR001509">
    <property type="entry name" value="Epimerase_deHydtase"/>
</dbReference>
<evidence type="ECO:0000256" key="1">
    <source>
        <dbReference type="SAM" id="MobiDB-lite"/>
    </source>
</evidence>
<name>A0ABQ4DJN5_9CELL</name>
<organism evidence="3 4">
    <name type="scientific">Cellulomonas phragmiteti</name>
    <dbReference type="NCBI Taxonomy" id="478780"/>
    <lineage>
        <taxon>Bacteria</taxon>
        <taxon>Bacillati</taxon>
        <taxon>Actinomycetota</taxon>
        <taxon>Actinomycetes</taxon>
        <taxon>Micrococcales</taxon>
        <taxon>Cellulomonadaceae</taxon>
        <taxon>Cellulomonas</taxon>
    </lineage>
</organism>
<keyword evidence="4" id="KW-1185">Reference proteome</keyword>
<evidence type="ECO:0000313" key="3">
    <source>
        <dbReference type="EMBL" id="GIG39564.1"/>
    </source>
</evidence>
<dbReference type="Proteomes" id="UP000614741">
    <property type="component" value="Unassembled WGS sequence"/>
</dbReference>
<reference evidence="3 4" key="1">
    <citation type="submission" date="2021-01" db="EMBL/GenBank/DDBJ databases">
        <title>Whole genome shotgun sequence of Cellulomonas phragmiteti NBRC 110785.</title>
        <authorList>
            <person name="Komaki H."/>
            <person name="Tamura T."/>
        </authorList>
    </citation>
    <scope>NUCLEOTIDE SEQUENCE [LARGE SCALE GENOMIC DNA]</scope>
    <source>
        <strain evidence="3 4">NBRC 110785</strain>
    </source>
</reference>
<sequence>MRVVVVGASGNVGTAVLRRLAQDTTVTSVVAVARRTPRQPPPPPYDVATWVSCDIGAHDADTGVGDALAAAFAGADAVVHLAWAIQPSHDRHRLRATNVVGSRRVVQAVARAGVPHLVVASSVGAYSPSPGDTPRDESWPTDGVRSSSYSVDKATVETLLDRAEASTGAVVARLRPALVFQHDAGHEITRYFLGPLVPARLLDGRVPVLPWPRGLRLQAVHADDLADAVREVVVRQARGAFNLAGPGIVRGPDAAALVARARLQEVPFGVARAAVAAGWRARAVPVGPGWLDMAMAAPVLDTTRAERELDWRPRVSGVQALHAMVRGVAAGAGTAGPPLRARGG</sequence>
<dbReference type="PANTHER" id="PTHR48079">
    <property type="entry name" value="PROTEIN YEEZ"/>
    <property type="match status" value="1"/>
</dbReference>
<dbReference type="InterPro" id="IPR036291">
    <property type="entry name" value="NAD(P)-bd_dom_sf"/>
</dbReference>
<feature type="domain" description="NAD-dependent epimerase/dehydratase" evidence="2">
    <location>
        <begin position="3"/>
        <end position="242"/>
    </location>
</feature>
<dbReference type="SUPFAM" id="SSF51735">
    <property type="entry name" value="NAD(P)-binding Rossmann-fold domains"/>
    <property type="match status" value="1"/>
</dbReference>
<dbReference type="Pfam" id="PF01370">
    <property type="entry name" value="Epimerase"/>
    <property type="match status" value="1"/>
</dbReference>
<proteinExistence type="predicted"/>
<accession>A0ABQ4DJN5</accession>
<dbReference type="Gene3D" id="3.40.50.720">
    <property type="entry name" value="NAD(P)-binding Rossmann-like Domain"/>
    <property type="match status" value="1"/>
</dbReference>
<comment type="caution">
    <text evidence="3">The sequence shown here is derived from an EMBL/GenBank/DDBJ whole genome shotgun (WGS) entry which is preliminary data.</text>
</comment>